<protein>
    <submittedName>
        <fullName evidence="1">Uncharacterized protein</fullName>
    </submittedName>
</protein>
<accession>A0A9D7S950</accession>
<sequence>MKKLIIIIYLFQINSILKSQPSDAQWYIWNNKYGSTASQIHTTPLNSGSIQINNVQHPGPDILISGDSKNTKNDLFIIFNNGDYFNSRGGAPDDCFSKCQFPNWNYKLDLQNYLPTDGGSPSSNKIMYLYYSNIYEDDDPPANVSISQPASPSLYSLTASSYNQNTTALSSNHDVVKGDDFTLIIPKLWDSCSIISIKYAPDLFIFDQLLNPIGNASIGSSTAGLLNIINPFGYNNKFNFVNFHTPSNSQYAFNRCTIEVCCSQNINNNPFLNSYSISEKIDTAHDPNFIMVKCIEKKRQRSKYQIFR</sequence>
<gene>
    <name evidence="1" type="ORF">IPO85_08405</name>
</gene>
<organism evidence="1 2">
    <name type="scientific">Candidatus Defluviibacterium haderslevense</name>
    <dbReference type="NCBI Taxonomy" id="2981993"/>
    <lineage>
        <taxon>Bacteria</taxon>
        <taxon>Pseudomonadati</taxon>
        <taxon>Bacteroidota</taxon>
        <taxon>Saprospiria</taxon>
        <taxon>Saprospirales</taxon>
        <taxon>Saprospiraceae</taxon>
        <taxon>Candidatus Defluviibacterium</taxon>
    </lineage>
</organism>
<evidence type="ECO:0000313" key="2">
    <source>
        <dbReference type="Proteomes" id="UP000808349"/>
    </source>
</evidence>
<proteinExistence type="predicted"/>
<dbReference type="Proteomes" id="UP000808349">
    <property type="component" value="Unassembled WGS sequence"/>
</dbReference>
<evidence type="ECO:0000313" key="1">
    <source>
        <dbReference type="EMBL" id="MBK9717518.1"/>
    </source>
</evidence>
<name>A0A9D7S950_9BACT</name>
<dbReference type="AlphaFoldDB" id="A0A9D7S950"/>
<dbReference type="EMBL" id="JADKFW010000004">
    <property type="protein sequence ID" value="MBK9717518.1"/>
    <property type="molecule type" value="Genomic_DNA"/>
</dbReference>
<reference evidence="1 2" key="1">
    <citation type="submission" date="2020-10" db="EMBL/GenBank/DDBJ databases">
        <title>Connecting structure to function with the recovery of over 1000 high-quality activated sludge metagenome-assembled genomes encoding full-length rRNA genes using long-read sequencing.</title>
        <authorList>
            <person name="Singleton C.M."/>
            <person name="Petriglieri F."/>
            <person name="Kristensen J.M."/>
            <person name="Kirkegaard R.H."/>
            <person name="Michaelsen T.Y."/>
            <person name="Andersen M.H."/>
            <person name="Karst S.M."/>
            <person name="Dueholm M.S."/>
            <person name="Nielsen P.H."/>
            <person name="Albertsen M."/>
        </authorList>
    </citation>
    <scope>NUCLEOTIDE SEQUENCE [LARGE SCALE GENOMIC DNA]</scope>
    <source>
        <strain evidence="1">Ribe_18-Q3-R11-54_BAT3C.373</strain>
    </source>
</reference>
<comment type="caution">
    <text evidence="1">The sequence shown here is derived from an EMBL/GenBank/DDBJ whole genome shotgun (WGS) entry which is preliminary data.</text>
</comment>